<evidence type="ECO:0000256" key="1">
    <source>
        <dbReference type="ARBA" id="ARBA00010396"/>
    </source>
</evidence>
<evidence type="ECO:0000256" key="5">
    <source>
        <dbReference type="ARBA" id="ARBA00022691"/>
    </source>
</evidence>
<comment type="function">
    <text evidence="6">Specifically methylates the N4 position of cytidine in position 1402 (C1402) of 16S rRNA.</text>
</comment>
<dbReference type="GO" id="GO:0070475">
    <property type="term" value="P:rRNA base methylation"/>
    <property type="evidence" value="ECO:0007669"/>
    <property type="project" value="UniProtKB-UniRule"/>
</dbReference>
<evidence type="ECO:0000256" key="2">
    <source>
        <dbReference type="ARBA" id="ARBA00022552"/>
    </source>
</evidence>
<comment type="caution">
    <text evidence="8">The sequence shown here is derived from an EMBL/GenBank/DDBJ whole genome shotgun (WGS) entry which is preliminary data.</text>
</comment>
<dbReference type="InterPro" id="IPR023397">
    <property type="entry name" value="SAM-dep_MeTrfase_MraW_recog"/>
</dbReference>
<accession>A0A832E955</accession>
<evidence type="ECO:0000256" key="6">
    <source>
        <dbReference type="HAMAP-Rule" id="MF_01007"/>
    </source>
</evidence>
<feature type="binding site" evidence="6">
    <location>
        <position position="129"/>
    </location>
    <ligand>
        <name>S-adenosyl-L-methionine</name>
        <dbReference type="ChEBI" id="CHEBI:59789"/>
    </ligand>
</feature>
<dbReference type="InterPro" id="IPR029063">
    <property type="entry name" value="SAM-dependent_MTases_sf"/>
</dbReference>
<keyword evidence="6" id="KW-0963">Cytoplasm</keyword>
<dbReference type="EMBL" id="DSTK01000005">
    <property type="protein sequence ID" value="HFK95857.1"/>
    <property type="molecule type" value="Genomic_DNA"/>
</dbReference>
<keyword evidence="4 6" id="KW-0808">Transferase</keyword>
<keyword evidence="5 6" id="KW-0949">S-adenosyl-L-methionine</keyword>
<evidence type="ECO:0000256" key="3">
    <source>
        <dbReference type="ARBA" id="ARBA00022603"/>
    </source>
</evidence>
<feature type="binding site" evidence="6">
    <location>
        <position position="108"/>
    </location>
    <ligand>
        <name>S-adenosyl-L-methionine</name>
        <dbReference type="ChEBI" id="CHEBI:59789"/>
    </ligand>
</feature>
<dbReference type="HAMAP" id="MF_01007">
    <property type="entry name" value="16SrRNA_methyltr_H"/>
    <property type="match status" value="1"/>
</dbReference>
<feature type="binding site" evidence="6">
    <location>
        <begin position="61"/>
        <end position="63"/>
    </location>
    <ligand>
        <name>S-adenosyl-L-methionine</name>
        <dbReference type="ChEBI" id="CHEBI:59789"/>
    </ligand>
</feature>
<comment type="catalytic activity">
    <reaction evidence="6">
        <text>cytidine(1402) in 16S rRNA + S-adenosyl-L-methionine = N(4)-methylcytidine(1402) in 16S rRNA + S-adenosyl-L-homocysteine + H(+)</text>
        <dbReference type="Rhea" id="RHEA:42928"/>
        <dbReference type="Rhea" id="RHEA-COMP:10286"/>
        <dbReference type="Rhea" id="RHEA-COMP:10287"/>
        <dbReference type="ChEBI" id="CHEBI:15378"/>
        <dbReference type="ChEBI" id="CHEBI:57856"/>
        <dbReference type="ChEBI" id="CHEBI:59789"/>
        <dbReference type="ChEBI" id="CHEBI:74506"/>
        <dbReference type="ChEBI" id="CHEBI:82748"/>
        <dbReference type="EC" id="2.1.1.199"/>
    </reaction>
</comment>
<keyword evidence="3 6" id="KW-0489">Methyltransferase</keyword>
<gene>
    <name evidence="6 8" type="primary">rsmH</name>
    <name evidence="8" type="ORF">ENS06_00865</name>
</gene>
<dbReference type="InterPro" id="IPR002903">
    <property type="entry name" value="RsmH"/>
</dbReference>
<reference evidence="8" key="1">
    <citation type="journal article" date="2020" name="mSystems">
        <title>Genome- and Community-Level Interaction Insights into Carbon Utilization and Element Cycling Functions of Hydrothermarchaeota in Hydrothermal Sediment.</title>
        <authorList>
            <person name="Zhou Z."/>
            <person name="Liu Y."/>
            <person name="Xu W."/>
            <person name="Pan J."/>
            <person name="Luo Z.H."/>
            <person name="Li M."/>
        </authorList>
    </citation>
    <scope>NUCLEOTIDE SEQUENCE [LARGE SCALE GENOMIC DNA]</scope>
    <source>
        <strain evidence="8">SpSt-456</strain>
    </source>
</reference>
<feature type="binding site" evidence="6">
    <location>
        <position position="136"/>
    </location>
    <ligand>
        <name>S-adenosyl-L-methionine</name>
        <dbReference type="ChEBI" id="CHEBI:59789"/>
    </ligand>
</feature>
<evidence type="ECO:0000313" key="8">
    <source>
        <dbReference type="EMBL" id="HFK95857.1"/>
    </source>
</evidence>
<sequence length="340" mass="37419">MTSGPRTISSGSARRLSIRGHAVKDLPAPTSGHCPVLMKEAVGFLRCRPGGRYVDATVGGGGYAEAILQASAPDGLLLGVDWDQEAVDRVRRRLAPYGRRAIIERASFDALGDLLAWHGWPAVDGIVADLGVSSDQLDDPRRGLSFLEEGPLDMRLDQRQSVTAAQLVNTLPEDDLASLIRDLGEERFARRIAAAVAARRRERPFETTTDLAQVVAAVVPQSADTRRIHPATRTFLALRLAVNRELEVLERFLDSVLGLLKPGGRLVVVTFHSLEDRLVKRAFQRWAQSCRCPAHIPVCRCEGRPLARLLTRKPIRPGDEETARNPRARSAKLRAMEKLS</sequence>
<dbReference type="SUPFAM" id="SSF81799">
    <property type="entry name" value="Putative methyltransferase TM0872, insert domain"/>
    <property type="match status" value="1"/>
</dbReference>
<dbReference type="PANTHER" id="PTHR11265:SF0">
    <property type="entry name" value="12S RRNA N4-METHYLCYTIDINE METHYLTRANSFERASE"/>
    <property type="match status" value="1"/>
</dbReference>
<dbReference type="AlphaFoldDB" id="A0A832E955"/>
<keyword evidence="2 6" id="KW-0698">rRNA processing</keyword>
<dbReference type="SUPFAM" id="SSF53335">
    <property type="entry name" value="S-adenosyl-L-methionine-dependent methyltransferases"/>
    <property type="match status" value="1"/>
</dbReference>
<proteinExistence type="inferred from homology"/>
<dbReference type="Gene3D" id="3.40.50.150">
    <property type="entry name" value="Vaccinia Virus protein VP39"/>
    <property type="match status" value="1"/>
</dbReference>
<dbReference type="EC" id="2.1.1.199" evidence="6"/>
<comment type="subcellular location">
    <subcellularLocation>
        <location evidence="6">Cytoplasm</location>
    </subcellularLocation>
</comment>
<dbReference type="Pfam" id="PF01795">
    <property type="entry name" value="Methyltransf_5"/>
    <property type="match status" value="1"/>
</dbReference>
<comment type="similarity">
    <text evidence="1 6">Belongs to the methyltransferase superfamily. RsmH family.</text>
</comment>
<evidence type="ECO:0000256" key="7">
    <source>
        <dbReference type="SAM" id="MobiDB-lite"/>
    </source>
</evidence>
<feature type="binding site" evidence="6">
    <location>
        <position position="81"/>
    </location>
    <ligand>
        <name>S-adenosyl-L-methionine</name>
        <dbReference type="ChEBI" id="CHEBI:59789"/>
    </ligand>
</feature>
<organism evidence="8">
    <name type="scientific">Desulfacinum infernum</name>
    <dbReference type="NCBI Taxonomy" id="35837"/>
    <lineage>
        <taxon>Bacteria</taxon>
        <taxon>Pseudomonadati</taxon>
        <taxon>Thermodesulfobacteriota</taxon>
        <taxon>Syntrophobacteria</taxon>
        <taxon>Syntrophobacterales</taxon>
        <taxon>Syntrophobacteraceae</taxon>
        <taxon>Desulfacinum</taxon>
    </lineage>
</organism>
<protein>
    <recommendedName>
        <fullName evidence="6">Ribosomal RNA small subunit methyltransferase H</fullName>
        <ecNumber evidence="6">2.1.1.199</ecNumber>
    </recommendedName>
    <alternativeName>
        <fullName evidence="6">16S rRNA m(4)C1402 methyltransferase</fullName>
    </alternativeName>
    <alternativeName>
        <fullName evidence="6">rRNA (cytosine-N(4)-)-methyltransferase RsmH</fullName>
    </alternativeName>
</protein>
<dbReference type="GO" id="GO:0071424">
    <property type="term" value="F:rRNA (cytosine-N4-)-methyltransferase activity"/>
    <property type="evidence" value="ECO:0007669"/>
    <property type="project" value="UniProtKB-UniRule"/>
</dbReference>
<feature type="region of interest" description="Disordered" evidence="7">
    <location>
        <begin position="313"/>
        <end position="340"/>
    </location>
</feature>
<dbReference type="NCBIfam" id="TIGR00006">
    <property type="entry name" value="16S rRNA (cytosine(1402)-N(4))-methyltransferase RsmH"/>
    <property type="match status" value="1"/>
</dbReference>
<dbReference type="GO" id="GO:0005737">
    <property type="term" value="C:cytoplasm"/>
    <property type="evidence" value="ECO:0007669"/>
    <property type="project" value="UniProtKB-SubCell"/>
</dbReference>
<name>A0A832E955_9BACT</name>
<dbReference type="PIRSF" id="PIRSF004486">
    <property type="entry name" value="MraW"/>
    <property type="match status" value="1"/>
</dbReference>
<evidence type="ECO:0000256" key="4">
    <source>
        <dbReference type="ARBA" id="ARBA00022679"/>
    </source>
</evidence>
<dbReference type="Gene3D" id="1.10.150.170">
    <property type="entry name" value="Putative methyltransferase TM0872, insert domain"/>
    <property type="match status" value="1"/>
</dbReference>
<dbReference type="PANTHER" id="PTHR11265">
    <property type="entry name" value="S-ADENOSYL-METHYLTRANSFERASE MRAW"/>
    <property type="match status" value="1"/>
</dbReference>